<keyword evidence="3" id="KW-1185">Reference proteome</keyword>
<evidence type="ECO:0000313" key="3">
    <source>
        <dbReference type="Proteomes" id="UP000316759"/>
    </source>
</evidence>
<evidence type="ECO:0000313" key="2">
    <source>
        <dbReference type="EMBL" id="TPP66842.1"/>
    </source>
</evidence>
<name>A0A504YY88_FASGI</name>
<feature type="compositionally biased region" description="Basic residues" evidence="1">
    <location>
        <begin position="55"/>
        <end position="69"/>
    </location>
</feature>
<protein>
    <submittedName>
        <fullName evidence="2">Uncharacterized protein</fullName>
    </submittedName>
</protein>
<gene>
    <name evidence="2" type="ORF">FGIG_11087</name>
</gene>
<proteinExistence type="predicted"/>
<organism evidence="2 3">
    <name type="scientific">Fasciola gigantica</name>
    <name type="common">Giant liver fluke</name>
    <dbReference type="NCBI Taxonomy" id="46835"/>
    <lineage>
        <taxon>Eukaryota</taxon>
        <taxon>Metazoa</taxon>
        <taxon>Spiralia</taxon>
        <taxon>Lophotrochozoa</taxon>
        <taxon>Platyhelminthes</taxon>
        <taxon>Trematoda</taxon>
        <taxon>Digenea</taxon>
        <taxon>Plagiorchiida</taxon>
        <taxon>Echinostomata</taxon>
        <taxon>Echinostomatoidea</taxon>
        <taxon>Fasciolidae</taxon>
        <taxon>Fasciola</taxon>
    </lineage>
</organism>
<accession>A0A504YY88</accession>
<reference evidence="2 3" key="1">
    <citation type="submission" date="2019-04" db="EMBL/GenBank/DDBJ databases">
        <title>Annotation for the trematode Fasciola gigantica.</title>
        <authorList>
            <person name="Choi Y.-J."/>
        </authorList>
    </citation>
    <scope>NUCLEOTIDE SEQUENCE [LARGE SCALE GENOMIC DNA]</scope>
    <source>
        <strain evidence="2">Uganda_cow_1</strain>
    </source>
</reference>
<evidence type="ECO:0000256" key="1">
    <source>
        <dbReference type="SAM" id="MobiDB-lite"/>
    </source>
</evidence>
<dbReference type="EMBL" id="SUNJ01001356">
    <property type="protein sequence ID" value="TPP66842.1"/>
    <property type="molecule type" value="Genomic_DNA"/>
</dbReference>
<dbReference type="OrthoDB" id="8961818at2759"/>
<comment type="caution">
    <text evidence="2">The sequence shown here is derived from an EMBL/GenBank/DDBJ whole genome shotgun (WGS) entry which is preliminary data.</text>
</comment>
<dbReference type="Proteomes" id="UP000316759">
    <property type="component" value="Unassembled WGS sequence"/>
</dbReference>
<dbReference type="AlphaFoldDB" id="A0A504YY88"/>
<sequence length="69" mass="7713">MKLMFTFVEFVGENTVVVVNDLWMVGSDHAMWPSVGASRAERLVRDGHPPPVNSKTHKVKVHKAVGKRT</sequence>
<feature type="region of interest" description="Disordered" evidence="1">
    <location>
        <begin position="47"/>
        <end position="69"/>
    </location>
</feature>